<dbReference type="GO" id="GO:0003677">
    <property type="term" value="F:DNA binding"/>
    <property type="evidence" value="ECO:0007669"/>
    <property type="project" value="UniProtKB-KW"/>
</dbReference>
<gene>
    <name evidence="5" type="ORF">DESPIGER_0740</name>
</gene>
<dbReference type="Gene3D" id="1.10.150.130">
    <property type="match status" value="1"/>
</dbReference>
<evidence type="ECO:0000256" key="1">
    <source>
        <dbReference type="ARBA" id="ARBA00008857"/>
    </source>
</evidence>
<dbReference type="Pfam" id="PF00589">
    <property type="entry name" value="Phage_integrase"/>
    <property type="match status" value="1"/>
</dbReference>
<dbReference type="PROSITE" id="PS51898">
    <property type="entry name" value="TYR_RECOMBINASE"/>
    <property type="match status" value="1"/>
</dbReference>
<dbReference type="PANTHER" id="PTHR30349">
    <property type="entry name" value="PHAGE INTEGRASE-RELATED"/>
    <property type="match status" value="1"/>
</dbReference>
<keyword evidence="2" id="KW-0238">DNA-binding</keyword>
<dbReference type="InterPro" id="IPR010998">
    <property type="entry name" value="Integrase_recombinase_N"/>
</dbReference>
<reference evidence="6" key="1">
    <citation type="submission" date="2016-10" db="EMBL/GenBank/DDBJ databases">
        <authorList>
            <person name="Wegmann U."/>
        </authorList>
    </citation>
    <scope>NUCLEOTIDE SEQUENCE [LARGE SCALE GENOMIC DNA]</scope>
</reference>
<dbReference type="InterPro" id="IPR011010">
    <property type="entry name" value="DNA_brk_join_enz"/>
</dbReference>
<protein>
    <submittedName>
        <fullName evidence="5">Integrase</fullName>
    </submittedName>
</protein>
<dbReference type="InterPro" id="IPR013762">
    <property type="entry name" value="Integrase-like_cat_sf"/>
</dbReference>
<keyword evidence="3" id="KW-0233">DNA recombination</keyword>
<sequence length="373" mass="42757">MPRQKEKGRPPERTRFCPGVRPFIIGGRMSISQRRDGRWMVKYKPHGERAWRQKTFVDEQTARAWEAEFLAESTAEEERLTLGEVVMLYYRSHPESHPRTKRNVVYFLAGHDADGKHVPGVGEFLRDKFADALTRQDLERMREGFRSRGTGNNTINKYQAYLHAILAWAVDQELISRNPWRDYKRLRVQRHLCMTTLEDFRRVYAFLPAHLQWAFKTAFALALRPGQVELFSLTWDAFDWRRSFVHVRQGKTGLIKTVIPPAMYMEEAAQRYAVDRGAGIHLVCHRHGRRIISYKDAWASACKKAGVKMRPYDVRHLSASEMLARGADLASVAAQMGHSSVTTTGNTYAHVTAGGQARAAALMPVLDAEKVLF</sequence>
<name>A0A1K1LD31_9BACT</name>
<evidence type="ECO:0000256" key="3">
    <source>
        <dbReference type="ARBA" id="ARBA00023172"/>
    </source>
</evidence>
<evidence type="ECO:0000313" key="5">
    <source>
        <dbReference type="EMBL" id="SFV72619.1"/>
    </source>
</evidence>
<dbReference type="KEGG" id="dpg:DESPIGER_0740"/>
<organism evidence="5 6">
    <name type="scientific">Desulfovibrio piger</name>
    <dbReference type="NCBI Taxonomy" id="901"/>
    <lineage>
        <taxon>Bacteria</taxon>
        <taxon>Pseudomonadati</taxon>
        <taxon>Thermodesulfobacteriota</taxon>
        <taxon>Desulfovibrionia</taxon>
        <taxon>Desulfovibrionales</taxon>
        <taxon>Desulfovibrionaceae</taxon>
        <taxon>Desulfovibrio</taxon>
    </lineage>
</organism>
<evidence type="ECO:0000313" key="6">
    <source>
        <dbReference type="Proteomes" id="UP000186323"/>
    </source>
</evidence>
<dbReference type="Proteomes" id="UP000186323">
    <property type="component" value="Chromosome I"/>
</dbReference>
<proteinExistence type="inferred from homology"/>
<comment type="similarity">
    <text evidence="1">Belongs to the 'phage' integrase family.</text>
</comment>
<keyword evidence="6" id="KW-1185">Reference proteome</keyword>
<dbReference type="GO" id="GO:0015074">
    <property type="term" value="P:DNA integration"/>
    <property type="evidence" value="ECO:0007669"/>
    <property type="project" value="InterPro"/>
</dbReference>
<dbReference type="InterPro" id="IPR002104">
    <property type="entry name" value="Integrase_catalytic"/>
</dbReference>
<feature type="domain" description="Tyr recombinase" evidence="4">
    <location>
        <begin position="190"/>
        <end position="361"/>
    </location>
</feature>
<dbReference type="EMBL" id="LT630450">
    <property type="protein sequence ID" value="SFV72619.1"/>
    <property type="molecule type" value="Genomic_DNA"/>
</dbReference>
<dbReference type="GO" id="GO:0006310">
    <property type="term" value="P:DNA recombination"/>
    <property type="evidence" value="ECO:0007669"/>
    <property type="project" value="UniProtKB-KW"/>
</dbReference>
<accession>A0A1K1LD31</accession>
<evidence type="ECO:0000256" key="2">
    <source>
        <dbReference type="ARBA" id="ARBA00023125"/>
    </source>
</evidence>
<evidence type="ECO:0000259" key="4">
    <source>
        <dbReference type="PROSITE" id="PS51898"/>
    </source>
</evidence>
<dbReference type="InterPro" id="IPR050090">
    <property type="entry name" value="Tyrosine_recombinase_XerCD"/>
</dbReference>
<dbReference type="AlphaFoldDB" id="A0A1K1LD31"/>
<dbReference type="SUPFAM" id="SSF56349">
    <property type="entry name" value="DNA breaking-rejoining enzymes"/>
    <property type="match status" value="1"/>
</dbReference>
<dbReference type="OrthoDB" id="5418320at2"/>
<dbReference type="PANTHER" id="PTHR30349:SF64">
    <property type="entry name" value="PROPHAGE INTEGRASE INTD-RELATED"/>
    <property type="match status" value="1"/>
</dbReference>
<dbReference type="Gene3D" id="1.10.443.10">
    <property type="entry name" value="Intergrase catalytic core"/>
    <property type="match status" value="1"/>
</dbReference>